<dbReference type="SUPFAM" id="SSF56801">
    <property type="entry name" value="Acetyl-CoA synthetase-like"/>
    <property type="match status" value="1"/>
</dbReference>
<dbReference type="EMBL" id="CYPR01000046">
    <property type="protein sequence ID" value="CUH29697.1"/>
    <property type="molecule type" value="Genomic_DNA"/>
</dbReference>
<dbReference type="GO" id="GO:0004321">
    <property type="term" value="F:fatty-acyl-CoA synthase activity"/>
    <property type="evidence" value="ECO:0007669"/>
    <property type="project" value="TreeGrafter"/>
</dbReference>
<name>A0A0M7BA62_9RHOB</name>
<accession>A0A0M7BA62</accession>
<evidence type="ECO:0000313" key="8">
    <source>
        <dbReference type="Proteomes" id="UP000049455"/>
    </source>
</evidence>
<evidence type="ECO:0000259" key="6">
    <source>
        <dbReference type="Pfam" id="PF13193"/>
    </source>
</evidence>
<dbReference type="GO" id="GO:0015645">
    <property type="term" value="F:fatty acid ligase activity"/>
    <property type="evidence" value="ECO:0007669"/>
    <property type="project" value="TreeGrafter"/>
</dbReference>
<dbReference type="PROSITE" id="PS00455">
    <property type="entry name" value="AMP_BINDING"/>
    <property type="match status" value="1"/>
</dbReference>
<dbReference type="GO" id="GO:0006637">
    <property type="term" value="P:acyl-CoA metabolic process"/>
    <property type="evidence" value="ECO:0007669"/>
    <property type="project" value="TreeGrafter"/>
</dbReference>
<dbReference type="AlphaFoldDB" id="A0A0M7BA62"/>
<dbReference type="GO" id="GO:0006633">
    <property type="term" value="P:fatty acid biosynthetic process"/>
    <property type="evidence" value="ECO:0007669"/>
    <property type="project" value="TreeGrafter"/>
</dbReference>
<keyword evidence="8" id="KW-1185">Reference proteome</keyword>
<evidence type="ECO:0000259" key="5">
    <source>
        <dbReference type="Pfam" id="PF00501"/>
    </source>
</evidence>
<dbReference type="PANTHER" id="PTHR43605:SF10">
    <property type="entry name" value="ACYL-COA SYNTHETASE MEDIUM CHAIN FAMILY MEMBER 3"/>
    <property type="match status" value="1"/>
</dbReference>
<keyword evidence="3" id="KW-0547">Nucleotide-binding</keyword>
<evidence type="ECO:0000256" key="4">
    <source>
        <dbReference type="ARBA" id="ARBA00022840"/>
    </source>
</evidence>
<dbReference type="Proteomes" id="UP000049455">
    <property type="component" value="Unassembled WGS sequence"/>
</dbReference>
<evidence type="ECO:0000256" key="3">
    <source>
        <dbReference type="ARBA" id="ARBA00022741"/>
    </source>
</evidence>
<keyword evidence="2 7" id="KW-0436">Ligase</keyword>
<dbReference type="InterPro" id="IPR000873">
    <property type="entry name" value="AMP-dep_synth/lig_dom"/>
</dbReference>
<feature type="domain" description="AMP-dependent synthetase/ligase" evidence="5">
    <location>
        <begin position="41"/>
        <end position="390"/>
    </location>
</feature>
<keyword evidence="4" id="KW-0067">ATP-binding</keyword>
<dbReference type="Gene3D" id="3.30.300.30">
    <property type="match status" value="1"/>
</dbReference>
<dbReference type="STRING" id="313367.JSE7799_00851"/>
<reference evidence="7 8" key="1">
    <citation type="submission" date="2015-09" db="EMBL/GenBank/DDBJ databases">
        <authorList>
            <person name="Jackson K.R."/>
            <person name="Lunt B.L."/>
            <person name="Fisher J.N.B."/>
            <person name="Gardner A.V."/>
            <person name="Bailey M.E."/>
            <person name="Deus L.M."/>
            <person name="Earl A.S."/>
            <person name="Gibby P.D."/>
            <person name="Hartmann K.A."/>
            <person name="Liu J.E."/>
            <person name="Manci A.M."/>
            <person name="Nielsen D.A."/>
            <person name="Solomon M.B."/>
            <person name="Breakwell D.P."/>
            <person name="Burnett S.H."/>
            <person name="Grose J.H."/>
        </authorList>
    </citation>
    <scope>NUCLEOTIDE SEQUENCE [LARGE SCALE GENOMIC DNA]</scope>
    <source>
        <strain evidence="7 8">CECT 7799</strain>
    </source>
</reference>
<dbReference type="InterPro" id="IPR025110">
    <property type="entry name" value="AMP-bd_C"/>
</dbReference>
<feature type="domain" description="AMP-binding enzyme C-terminal" evidence="6">
    <location>
        <begin position="439"/>
        <end position="516"/>
    </location>
</feature>
<evidence type="ECO:0000256" key="1">
    <source>
        <dbReference type="ARBA" id="ARBA00006432"/>
    </source>
</evidence>
<dbReference type="InterPro" id="IPR042099">
    <property type="entry name" value="ANL_N_sf"/>
</dbReference>
<dbReference type="GO" id="GO:0003987">
    <property type="term" value="F:acetate-CoA ligase activity"/>
    <property type="evidence" value="ECO:0007669"/>
    <property type="project" value="UniProtKB-EC"/>
</dbReference>
<gene>
    <name evidence="7" type="primary">acsA_2</name>
    <name evidence="7" type="ORF">JSE7799_00851</name>
</gene>
<dbReference type="InterPro" id="IPR045851">
    <property type="entry name" value="AMP-bd_C_sf"/>
</dbReference>
<evidence type="ECO:0000313" key="7">
    <source>
        <dbReference type="EMBL" id="CUH29697.1"/>
    </source>
</evidence>
<evidence type="ECO:0000256" key="2">
    <source>
        <dbReference type="ARBA" id="ARBA00022598"/>
    </source>
</evidence>
<comment type="similarity">
    <text evidence="1">Belongs to the ATP-dependent AMP-binding enzyme family.</text>
</comment>
<dbReference type="Pfam" id="PF13193">
    <property type="entry name" value="AMP-binding_C"/>
    <property type="match status" value="1"/>
</dbReference>
<dbReference type="InterPro" id="IPR051087">
    <property type="entry name" value="Mitochondrial_ACSM"/>
</dbReference>
<organism evidence="7 8">
    <name type="scientific">Jannaschia seosinensis</name>
    <dbReference type="NCBI Taxonomy" id="313367"/>
    <lineage>
        <taxon>Bacteria</taxon>
        <taxon>Pseudomonadati</taxon>
        <taxon>Pseudomonadota</taxon>
        <taxon>Alphaproteobacteria</taxon>
        <taxon>Rhodobacterales</taxon>
        <taxon>Roseobacteraceae</taxon>
        <taxon>Jannaschia</taxon>
    </lineage>
</organism>
<dbReference type="GO" id="GO:0005524">
    <property type="term" value="F:ATP binding"/>
    <property type="evidence" value="ECO:0007669"/>
    <property type="project" value="UniProtKB-KW"/>
</dbReference>
<dbReference type="PANTHER" id="PTHR43605">
    <property type="entry name" value="ACYL-COENZYME A SYNTHETASE"/>
    <property type="match status" value="1"/>
</dbReference>
<dbReference type="InterPro" id="IPR020845">
    <property type="entry name" value="AMP-binding_CS"/>
</dbReference>
<dbReference type="EC" id="6.2.1.1" evidence="7"/>
<dbReference type="Pfam" id="PF00501">
    <property type="entry name" value="AMP-binding"/>
    <property type="match status" value="1"/>
</dbReference>
<sequence length="525" mass="55999">MIAADAAARRTIARLDAWDAMRASFAWDIPAGFDIAAGCCDSWAEAEPDRTAIVDLSEGRRVWTYGELKAASDAMAGDLARAGVGRGDRVAILLPQRAEVMVAHFAAMKLGAVSLPLFTLFGPEALDYRLRDSAARAVIGDAGGLAKLEGLDLPDLTLRLDVDAWVPGAPVERVAVGPEDPAMMIYTSGTTGEPKGVLHAHRFLMGHLPCLETAFAGFPVSGDVGWTPADWAWIGGLMDLAMPCLWFGVPLVAKRLAKFEPEMAWRLMAEERVSVAFLPPTALRMLRRSAPPPGLALRAVISGGEALGADLIGWGRDTLGVPINEIYGQTECNLVMARCAGTQSGGEGTLGRAVPGVDVEVLDETGRAVADGEVGEICARGSPAAFLRYWNKPEETAQKWRDGWLRTGDLGRREGAVIVYVARDDDVINSAGYRIGPVEVETCLNAHPGVVNCAVVGLPDPVRGTAVTAFVVAEAEAGSAEMEAELIDWVRTRLSPHMAPRAVRFVEALPMTATGKVMRRALRDA</sequence>
<dbReference type="Gene3D" id="3.40.50.12780">
    <property type="entry name" value="N-terminal domain of ligase-like"/>
    <property type="match status" value="1"/>
</dbReference>
<protein>
    <submittedName>
        <fullName evidence="7">Acetyl-coenzyme A synthetase</fullName>
        <ecNumber evidence="7">6.2.1.1</ecNumber>
    </submittedName>
</protein>
<proteinExistence type="inferred from homology"/>
<dbReference type="RefSeq" id="WP_306455391.1">
    <property type="nucleotide sequence ID" value="NZ_CYPR01000046.1"/>
</dbReference>